<dbReference type="EMBL" id="JACHDB010000001">
    <property type="protein sequence ID" value="MBB5434557.1"/>
    <property type="molecule type" value="Genomic_DNA"/>
</dbReference>
<accession>A0A7W8QQ62</accession>
<evidence type="ECO:0000313" key="3">
    <source>
        <dbReference type="Proteomes" id="UP000572635"/>
    </source>
</evidence>
<dbReference type="Proteomes" id="UP000572635">
    <property type="component" value="Unassembled WGS sequence"/>
</dbReference>
<feature type="region of interest" description="Disordered" evidence="1">
    <location>
        <begin position="161"/>
        <end position="211"/>
    </location>
</feature>
<feature type="compositionally biased region" description="Basic residues" evidence="1">
    <location>
        <begin position="200"/>
        <end position="211"/>
    </location>
</feature>
<dbReference type="AlphaFoldDB" id="A0A7W8QQ62"/>
<dbReference type="Pfam" id="PF10946">
    <property type="entry name" value="DUF2625"/>
    <property type="match status" value="1"/>
</dbReference>
<dbReference type="InterPro" id="IPR021239">
    <property type="entry name" value="DUF2625"/>
</dbReference>
<keyword evidence="3" id="KW-1185">Reference proteome</keyword>
<sequence>MPGKHGPRELIDVDAPAWPLPARRTEEGAVEIEVVPAAPDAARAALVQLGVTARSYLGAVVLNCGGLLVDGGWLRIFGSPADTPQGPPSFARVNAFPEAFDPGWQAEAGLVVAHDVLGGVFVLNGPDPARAGRPGDPGEVVYFAPDELRWISLGAGTRPGRTGWSPAAWSGSTRTCAGPGGAPRWSGAPPAGGSPATRRCGPRRPAGPRRR</sequence>
<reference evidence="2 3" key="1">
    <citation type="submission" date="2020-08" db="EMBL/GenBank/DDBJ databases">
        <title>Sequencing the genomes of 1000 actinobacteria strains.</title>
        <authorList>
            <person name="Klenk H.-P."/>
        </authorList>
    </citation>
    <scope>NUCLEOTIDE SEQUENCE [LARGE SCALE GENOMIC DNA]</scope>
    <source>
        <strain evidence="2 3">DSM 44551</strain>
    </source>
</reference>
<evidence type="ECO:0000256" key="1">
    <source>
        <dbReference type="SAM" id="MobiDB-lite"/>
    </source>
</evidence>
<evidence type="ECO:0008006" key="4">
    <source>
        <dbReference type="Google" id="ProtNLM"/>
    </source>
</evidence>
<comment type="caution">
    <text evidence="2">The sequence shown here is derived from an EMBL/GenBank/DDBJ whole genome shotgun (WGS) entry which is preliminary data.</text>
</comment>
<proteinExistence type="predicted"/>
<organism evidence="2 3">
    <name type="scientific">Nocardiopsis composta</name>
    <dbReference type="NCBI Taxonomy" id="157465"/>
    <lineage>
        <taxon>Bacteria</taxon>
        <taxon>Bacillati</taxon>
        <taxon>Actinomycetota</taxon>
        <taxon>Actinomycetes</taxon>
        <taxon>Streptosporangiales</taxon>
        <taxon>Nocardiopsidaceae</taxon>
        <taxon>Nocardiopsis</taxon>
    </lineage>
</organism>
<name>A0A7W8QQ62_9ACTN</name>
<evidence type="ECO:0000313" key="2">
    <source>
        <dbReference type="EMBL" id="MBB5434557.1"/>
    </source>
</evidence>
<gene>
    <name evidence="2" type="ORF">HDA36_004641</name>
</gene>
<protein>
    <recommendedName>
        <fullName evidence="4">DUF2625 family protein</fullName>
    </recommendedName>
</protein>